<dbReference type="GO" id="GO:0005886">
    <property type="term" value="C:plasma membrane"/>
    <property type="evidence" value="ECO:0007669"/>
    <property type="project" value="TreeGrafter"/>
</dbReference>
<feature type="transmembrane region" description="Helical" evidence="1">
    <location>
        <begin position="878"/>
        <end position="898"/>
    </location>
</feature>
<protein>
    <submittedName>
        <fullName evidence="2">Efflux RND transporter permease subunit</fullName>
    </submittedName>
</protein>
<dbReference type="Gene3D" id="1.20.1640.10">
    <property type="entry name" value="Multidrug efflux transporter AcrB transmembrane domain"/>
    <property type="match status" value="2"/>
</dbReference>
<name>A0A853IDE6_9GAMM</name>
<reference evidence="2 3" key="1">
    <citation type="submission" date="2020-07" db="EMBL/GenBank/DDBJ databases">
        <title>Endozoicomonas sp. nov., isolated from sediment.</title>
        <authorList>
            <person name="Gu T."/>
        </authorList>
    </citation>
    <scope>NUCLEOTIDE SEQUENCE [LARGE SCALE GENOMIC DNA]</scope>
    <source>
        <strain evidence="2 3">SM1973</strain>
    </source>
</reference>
<dbReference type="PANTHER" id="PTHR32063">
    <property type="match status" value="1"/>
</dbReference>
<dbReference type="Proteomes" id="UP000569732">
    <property type="component" value="Unassembled WGS sequence"/>
</dbReference>
<dbReference type="AlphaFoldDB" id="A0A853IDE6"/>
<gene>
    <name evidence="2" type="ORF">H0A36_14400</name>
</gene>
<evidence type="ECO:0000256" key="1">
    <source>
        <dbReference type="SAM" id="Phobius"/>
    </source>
</evidence>
<dbReference type="PRINTS" id="PR00702">
    <property type="entry name" value="ACRIFLAVINRP"/>
</dbReference>
<feature type="transmembrane region" description="Helical" evidence="1">
    <location>
        <begin position="953"/>
        <end position="974"/>
    </location>
</feature>
<feature type="transmembrane region" description="Helical" evidence="1">
    <location>
        <begin position="980"/>
        <end position="1004"/>
    </location>
</feature>
<dbReference type="InterPro" id="IPR027463">
    <property type="entry name" value="AcrB_DN_DC_subdom"/>
</dbReference>
<proteinExistence type="predicted"/>
<dbReference type="SUPFAM" id="SSF82866">
    <property type="entry name" value="Multidrug efflux transporter AcrB transmembrane domain"/>
    <property type="match status" value="2"/>
</dbReference>
<dbReference type="PANTHER" id="PTHR32063:SF14">
    <property type="entry name" value="BLL4319 PROTEIN"/>
    <property type="match status" value="1"/>
</dbReference>
<feature type="transmembrane region" description="Helical" evidence="1">
    <location>
        <begin position="904"/>
        <end position="925"/>
    </location>
</feature>
<keyword evidence="1" id="KW-1133">Transmembrane helix</keyword>
<organism evidence="2 3">
    <name type="scientific">Spartinivicinus marinus</name>
    <dbReference type="NCBI Taxonomy" id="2994442"/>
    <lineage>
        <taxon>Bacteria</taxon>
        <taxon>Pseudomonadati</taxon>
        <taxon>Pseudomonadota</taxon>
        <taxon>Gammaproteobacteria</taxon>
        <taxon>Oceanospirillales</taxon>
        <taxon>Zooshikellaceae</taxon>
        <taxon>Spartinivicinus</taxon>
    </lineage>
</organism>
<dbReference type="SUPFAM" id="SSF82714">
    <property type="entry name" value="Multidrug efflux transporter AcrB TolC docking domain, DN and DC subdomains"/>
    <property type="match status" value="2"/>
</dbReference>
<evidence type="ECO:0000313" key="2">
    <source>
        <dbReference type="EMBL" id="NYZ67205.1"/>
    </source>
</evidence>
<feature type="transmembrane region" description="Helical" evidence="1">
    <location>
        <begin position="12"/>
        <end position="29"/>
    </location>
</feature>
<dbReference type="Gene3D" id="3.30.70.1430">
    <property type="entry name" value="Multidrug efflux transporter AcrB pore domain"/>
    <property type="match status" value="2"/>
</dbReference>
<comment type="caution">
    <text evidence="2">The sequence shown here is derived from an EMBL/GenBank/DDBJ whole genome shotgun (WGS) entry which is preliminary data.</text>
</comment>
<feature type="transmembrane region" description="Helical" evidence="1">
    <location>
        <begin position="464"/>
        <end position="487"/>
    </location>
</feature>
<evidence type="ECO:0000313" key="3">
    <source>
        <dbReference type="Proteomes" id="UP000569732"/>
    </source>
</evidence>
<dbReference type="SUPFAM" id="SSF82693">
    <property type="entry name" value="Multidrug efflux transporter AcrB pore domain, PN1, PN2, PC1 and PC2 subdomains"/>
    <property type="match status" value="3"/>
</dbReference>
<dbReference type="EMBL" id="JACCKB010000022">
    <property type="protein sequence ID" value="NYZ67205.1"/>
    <property type="molecule type" value="Genomic_DNA"/>
</dbReference>
<keyword evidence="3" id="KW-1185">Reference proteome</keyword>
<keyword evidence="1" id="KW-0812">Transmembrane</keyword>
<sequence>MFLSDICIKRPVFASVISILLIAFGIIAFERLPLREYPDIDSPIVSIDTRYPGAAANVVETRITQLIEDRISGLAGIKYIESDSSDGRSQINIEFSLTRDIDAAANDVRDRVSRILDDIPQEAELPDVQKVDSNEDVIMWLNLTSDRLSVPELTDYAERYLVDRFSILKGVARVRVGGGQSFAMRIWIDRAKLAAHNLTVSDVEKALRSENVELPAGNIESINQEFTVRVKRLFLKPEDFKQLVLSRGTDGYLVRLGDVATVEKGTTEYRTLFRGNGESMVGIGITKQSTANTIEVARAATLQADRINKDLPDGMYIHQSYDSSVFIEEAINEVYKTLTIAMSLVIFTIYLFLGSVRAMLVPAVTVPISLIATFIVLMIMGFTVNLLTLLALVLAIGLVVDDAIVVLENIHRRMEEYSEPALVAAFRGTRQVGFAVIATTLVLVAVFAPITVLEGDIGRLFSEFAVTMSAAVIFSSLVALTLSPVLASMVLKPTNGSFFLVKKVDSFFNWFKKHYKHWVLTCLKKPYIVISLFILMITLSVFLANKIPTEYVPKEDRGAFFILVNGPEGATYAYMKQYMDELERRLMPLAEKGEAQRILVRTPRGSFNSGIVIMVLSEWSKRRSAWKIMAEMRKNTADLAGVKIYPIMRQGIRSRTAKPIQFVIGGGTYEELAKWRNILFTEINKNNPGFTGLDSDYKETSPQIHVMINYNRAAELGVSIQNIGHTLESMLASRRVTTYIEDGEEYDVLVEGKRDQQNSPNDLTNIYVRSERSGQLIPLSNLVKLEEYAGSKTLNRYNRTRAITIDANLEDHLLLGEALSYLENLVRKHLPDSAVFDYKGQSLDYKNSAGASYFTFGLGILVMFLVLAAQFESYITPFIITLTVPLAIAGGLIGLILTDNTLNLYSQVGLIMLIGLAAKNGILIVEFANQMRDQGATIKEAITEAAQVRLRPIIMTSITTTAGSIPLIISFGAGAETRQVLGITLFFGVTVATVFTLFVIPVAYHLLARYTGAPGDTARKLETALQANTLDSSVSEKQIKSE</sequence>
<accession>A0A853IDE6</accession>
<dbReference type="RefSeq" id="WP_180569229.1">
    <property type="nucleotide sequence ID" value="NZ_JACCKB010000022.1"/>
</dbReference>
<dbReference type="GO" id="GO:0042910">
    <property type="term" value="F:xenobiotic transmembrane transporter activity"/>
    <property type="evidence" value="ECO:0007669"/>
    <property type="project" value="TreeGrafter"/>
</dbReference>
<feature type="transmembrane region" description="Helical" evidence="1">
    <location>
        <begin position="526"/>
        <end position="544"/>
    </location>
</feature>
<dbReference type="InterPro" id="IPR001036">
    <property type="entry name" value="Acrflvin-R"/>
</dbReference>
<dbReference type="Gene3D" id="3.30.70.1440">
    <property type="entry name" value="Multidrug efflux transporter AcrB pore domain"/>
    <property type="match status" value="1"/>
</dbReference>
<feature type="transmembrane region" description="Helical" evidence="1">
    <location>
        <begin position="334"/>
        <end position="353"/>
    </location>
</feature>
<dbReference type="Pfam" id="PF00873">
    <property type="entry name" value="ACR_tran"/>
    <property type="match status" value="1"/>
</dbReference>
<dbReference type="Gene3D" id="3.30.70.1320">
    <property type="entry name" value="Multidrug efflux transporter AcrB pore domain like"/>
    <property type="match status" value="1"/>
</dbReference>
<feature type="transmembrane region" description="Helical" evidence="1">
    <location>
        <begin position="851"/>
        <end position="871"/>
    </location>
</feature>
<keyword evidence="1" id="KW-0472">Membrane</keyword>
<feature type="transmembrane region" description="Helical" evidence="1">
    <location>
        <begin position="432"/>
        <end position="452"/>
    </location>
</feature>
<dbReference type="Gene3D" id="3.30.2090.10">
    <property type="entry name" value="Multidrug efflux transporter AcrB TolC docking domain, DN and DC subdomains"/>
    <property type="match status" value="2"/>
</dbReference>